<dbReference type="EMBL" id="KI928068">
    <property type="protein sequence ID" value="ETW27368.1"/>
    <property type="molecule type" value="Genomic_DNA"/>
</dbReference>
<reference evidence="1 2" key="1">
    <citation type="submission" date="2013-02" db="EMBL/GenBank/DDBJ databases">
        <title>The Genome Annotation of Plasmodium falciparum FCH/4.</title>
        <authorList>
            <consortium name="The Broad Institute Genome Sequencing Platform"/>
            <consortium name="The Broad Institute Genome Sequencing Center for Infectious Disease"/>
            <person name="Neafsey D."/>
            <person name="Hoffman S."/>
            <person name="Volkman S."/>
            <person name="Rosenthal P."/>
            <person name="Walker B."/>
            <person name="Young S.K."/>
            <person name="Zeng Q."/>
            <person name="Gargeya S."/>
            <person name="Fitzgerald M."/>
            <person name="Haas B."/>
            <person name="Abouelleil A."/>
            <person name="Allen A.W."/>
            <person name="Alvarado L."/>
            <person name="Arachchi H.M."/>
            <person name="Berlin A.M."/>
            <person name="Chapman S.B."/>
            <person name="Gainer-Dewar J."/>
            <person name="Goldberg J."/>
            <person name="Griggs A."/>
            <person name="Gujja S."/>
            <person name="Hansen M."/>
            <person name="Howarth C."/>
            <person name="Imamovic A."/>
            <person name="Ireland A."/>
            <person name="Larimer J."/>
            <person name="McCowan C."/>
            <person name="Murphy C."/>
            <person name="Pearson M."/>
            <person name="Poon T.W."/>
            <person name="Priest M."/>
            <person name="Roberts A."/>
            <person name="Saif S."/>
            <person name="Shea T."/>
            <person name="Sisk P."/>
            <person name="Sykes S."/>
            <person name="Wortman J."/>
            <person name="Nusbaum C."/>
            <person name="Birren B."/>
        </authorList>
    </citation>
    <scope>NUCLEOTIDE SEQUENCE [LARGE SCALE GENOMIC DNA]</scope>
    <source>
        <strain evidence="1 2">FCH/4</strain>
    </source>
</reference>
<sequence length="33" mass="3962">MKMYTYSLLLLPYKYFPPCQMKSPLCLKTKIMS</sequence>
<reference evidence="1 2" key="2">
    <citation type="submission" date="2013-02" db="EMBL/GenBank/DDBJ databases">
        <title>The Genome Sequence of Plasmodium falciparum FCH/4.</title>
        <authorList>
            <consortium name="The Broad Institute Genome Sequencing Platform"/>
            <consortium name="The Broad Institute Genome Sequencing Center for Infectious Disease"/>
            <person name="Neafsey D."/>
            <person name="Cheeseman I."/>
            <person name="Volkman S."/>
            <person name="Adams J."/>
            <person name="Walker B."/>
            <person name="Young S.K."/>
            <person name="Zeng Q."/>
            <person name="Gargeya S."/>
            <person name="Fitzgerald M."/>
            <person name="Haas B."/>
            <person name="Abouelleil A."/>
            <person name="Alvarado L."/>
            <person name="Arachchi H.M."/>
            <person name="Berlin A.M."/>
            <person name="Chapman S.B."/>
            <person name="Dewar J."/>
            <person name="Goldberg J."/>
            <person name="Griggs A."/>
            <person name="Gujja S."/>
            <person name="Hansen M."/>
            <person name="Howarth C."/>
            <person name="Imamovic A."/>
            <person name="Larimer J."/>
            <person name="McCowan C."/>
            <person name="Murphy C."/>
            <person name="Neiman D."/>
            <person name="Pearson M."/>
            <person name="Priest M."/>
            <person name="Roberts A."/>
            <person name="Saif S."/>
            <person name="Shea T."/>
            <person name="Sisk P."/>
            <person name="Sykes S."/>
            <person name="Wortman J."/>
            <person name="Nusbaum C."/>
            <person name="Birren B."/>
        </authorList>
    </citation>
    <scope>NUCLEOTIDE SEQUENCE [LARGE SCALE GENOMIC DNA]</scope>
    <source>
        <strain evidence="1 2">FCH/4</strain>
    </source>
</reference>
<dbReference type="Proteomes" id="UP000030656">
    <property type="component" value="Unassembled WGS sequence"/>
</dbReference>
<gene>
    <name evidence="1" type="ORF">PFFCH_05140</name>
</gene>
<proteinExistence type="predicted"/>
<evidence type="ECO:0000313" key="2">
    <source>
        <dbReference type="Proteomes" id="UP000030656"/>
    </source>
</evidence>
<name>A0A024VGI0_PLAFA</name>
<evidence type="ECO:0000313" key="1">
    <source>
        <dbReference type="EMBL" id="ETW27368.1"/>
    </source>
</evidence>
<accession>A0A024VGI0</accession>
<organism evidence="1 2">
    <name type="scientific">Plasmodium falciparum FCH/4</name>
    <dbReference type="NCBI Taxonomy" id="1036724"/>
    <lineage>
        <taxon>Eukaryota</taxon>
        <taxon>Sar</taxon>
        <taxon>Alveolata</taxon>
        <taxon>Apicomplexa</taxon>
        <taxon>Aconoidasida</taxon>
        <taxon>Haemosporida</taxon>
        <taxon>Plasmodiidae</taxon>
        <taxon>Plasmodium</taxon>
        <taxon>Plasmodium (Laverania)</taxon>
    </lineage>
</organism>
<protein>
    <submittedName>
        <fullName evidence="1">Uncharacterized protein</fullName>
    </submittedName>
</protein>
<dbReference type="AlphaFoldDB" id="A0A024VGI0"/>